<dbReference type="AlphaFoldDB" id="A0AAD5UNW6"/>
<gene>
    <name evidence="1" type="ORF">NLI96_g13133</name>
</gene>
<comment type="caution">
    <text evidence="1">The sequence shown here is derived from an EMBL/GenBank/DDBJ whole genome shotgun (WGS) entry which is preliminary data.</text>
</comment>
<evidence type="ECO:0000313" key="2">
    <source>
        <dbReference type="Proteomes" id="UP001212997"/>
    </source>
</evidence>
<proteinExistence type="predicted"/>
<accession>A0AAD5UNW6</accession>
<evidence type="ECO:0000313" key="1">
    <source>
        <dbReference type="EMBL" id="KAJ3473097.1"/>
    </source>
</evidence>
<dbReference type="Proteomes" id="UP001212997">
    <property type="component" value="Unassembled WGS sequence"/>
</dbReference>
<organism evidence="1 2">
    <name type="scientific">Meripilus lineatus</name>
    <dbReference type="NCBI Taxonomy" id="2056292"/>
    <lineage>
        <taxon>Eukaryota</taxon>
        <taxon>Fungi</taxon>
        <taxon>Dikarya</taxon>
        <taxon>Basidiomycota</taxon>
        <taxon>Agaricomycotina</taxon>
        <taxon>Agaricomycetes</taxon>
        <taxon>Polyporales</taxon>
        <taxon>Meripilaceae</taxon>
        <taxon>Meripilus</taxon>
    </lineage>
</organism>
<keyword evidence="2" id="KW-1185">Reference proteome</keyword>
<name>A0AAD5UNW6_9APHY</name>
<protein>
    <submittedName>
        <fullName evidence="1">Uncharacterized protein</fullName>
    </submittedName>
</protein>
<sequence length="100" mass="11180">MVRNIDPLDRSLLVRMAAGLLADQPQLFHQATYLEAANRRAFLAHHAHDAAAASRASTLDEQVVHPVAQRHTLGIYALGTLPVRIQTGPRYVEYRAHQFD</sequence>
<dbReference type="EMBL" id="JANAWD010001568">
    <property type="protein sequence ID" value="KAJ3473097.1"/>
    <property type="molecule type" value="Genomic_DNA"/>
</dbReference>
<reference evidence="1" key="1">
    <citation type="submission" date="2022-07" db="EMBL/GenBank/DDBJ databases">
        <title>Genome Sequence of Physisporinus lineatus.</title>
        <authorList>
            <person name="Buettner E."/>
        </authorList>
    </citation>
    <scope>NUCLEOTIDE SEQUENCE</scope>
    <source>
        <strain evidence="1">VT162</strain>
    </source>
</reference>